<dbReference type="PANTHER" id="PTHR43569:SF2">
    <property type="entry name" value="AMIDOHYDROLASE-RELATED DOMAIN-CONTAINING PROTEIN"/>
    <property type="match status" value="1"/>
</dbReference>
<dbReference type="Gene3D" id="3.20.20.140">
    <property type="entry name" value="Metal-dependent hydrolases"/>
    <property type="match status" value="1"/>
</dbReference>
<evidence type="ECO:0000313" key="3">
    <source>
        <dbReference type="EMBL" id="GGK71490.1"/>
    </source>
</evidence>
<gene>
    <name evidence="3" type="ORF">GCM10007964_12900</name>
</gene>
<accession>A0A917QVY8</accession>
<dbReference type="SUPFAM" id="SSF51556">
    <property type="entry name" value="Metallo-dependent hydrolases"/>
    <property type="match status" value="1"/>
</dbReference>
<proteinExistence type="inferred from homology"/>
<evidence type="ECO:0000313" key="4">
    <source>
        <dbReference type="Proteomes" id="UP000645217"/>
    </source>
</evidence>
<comment type="similarity">
    <text evidence="1">Belongs to the metallo-dependent hydrolases superfamily.</text>
</comment>
<sequence>MIDAHHHLWDTTAREYAWLAAEELASIRRPYLLDDLRRETAAAGVEHTVLVQTTDSTAETEEFLATAAASDGLVAGVVGWLDITAPDVAGEIARLRTRPGGDLLVGIRYGVQDETDPGFLHRADVRRGIAAVGAAGLAYDLLVRADQLPPSRDLVRDLPEVRFVLDHAAKPSIASGTTEPWASDIKALAAAPNVTCKLSGLVTEADWRDWDAPRIAPYADHVLGCFGPARVMFGTDWPVCELAATYGQVVELARALTAGLSDGERDQVFDATARAAYALQV</sequence>
<organism evidence="3 4">
    <name type="scientific">Sphaerisporangium melleum</name>
    <dbReference type="NCBI Taxonomy" id="321316"/>
    <lineage>
        <taxon>Bacteria</taxon>
        <taxon>Bacillati</taxon>
        <taxon>Actinomycetota</taxon>
        <taxon>Actinomycetes</taxon>
        <taxon>Streptosporangiales</taxon>
        <taxon>Streptosporangiaceae</taxon>
        <taxon>Sphaerisporangium</taxon>
    </lineage>
</organism>
<keyword evidence="4" id="KW-1185">Reference proteome</keyword>
<reference evidence="3" key="1">
    <citation type="journal article" date="2014" name="Int. J. Syst. Evol. Microbiol.">
        <title>Complete genome sequence of Corynebacterium casei LMG S-19264T (=DSM 44701T), isolated from a smear-ripened cheese.</title>
        <authorList>
            <consortium name="US DOE Joint Genome Institute (JGI-PGF)"/>
            <person name="Walter F."/>
            <person name="Albersmeier A."/>
            <person name="Kalinowski J."/>
            <person name="Ruckert C."/>
        </authorList>
    </citation>
    <scope>NUCLEOTIDE SEQUENCE</scope>
    <source>
        <strain evidence="3">JCM 13064</strain>
    </source>
</reference>
<comment type="caution">
    <text evidence="3">The sequence shown here is derived from an EMBL/GenBank/DDBJ whole genome shotgun (WGS) entry which is preliminary data.</text>
</comment>
<dbReference type="EMBL" id="BMNT01000005">
    <property type="protein sequence ID" value="GGK71490.1"/>
    <property type="molecule type" value="Genomic_DNA"/>
</dbReference>
<dbReference type="InterPro" id="IPR052350">
    <property type="entry name" value="Metallo-dep_Lactonases"/>
</dbReference>
<protein>
    <submittedName>
        <fullName evidence="3">Amidohydrolase</fullName>
    </submittedName>
</protein>
<dbReference type="Pfam" id="PF04909">
    <property type="entry name" value="Amidohydro_2"/>
    <property type="match status" value="1"/>
</dbReference>
<evidence type="ECO:0000256" key="1">
    <source>
        <dbReference type="ARBA" id="ARBA00038310"/>
    </source>
</evidence>
<dbReference type="Proteomes" id="UP000645217">
    <property type="component" value="Unassembled WGS sequence"/>
</dbReference>
<reference evidence="3" key="2">
    <citation type="submission" date="2020-09" db="EMBL/GenBank/DDBJ databases">
        <authorList>
            <person name="Sun Q."/>
            <person name="Ohkuma M."/>
        </authorList>
    </citation>
    <scope>NUCLEOTIDE SEQUENCE</scope>
    <source>
        <strain evidence="3">JCM 13064</strain>
    </source>
</reference>
<dbReference type="AlphaFoldDB" id="A0A917QVY8"/>
<dbReference type="GO" id="GO:0016787">
    <property type="term" value="F:hydrolase activity"/>
    <property type="evidence" value="ECO:0007669"/>
    <property type="project" value="InterPro"/>
</dbReference>
<dbReference type="PANTHER" id="PTHR43569">
    <property type="entry name" value="AMIDOHYDROLASE"/>
    <property type="match status" value="1"/>
</dbReference>
<dbReference type="InterPro" id="IPR032466">
    <property type="entry name" value="Metal_Hydrolase"/>
</dbReference>
<name>A0A917QVY8_9ACTN</name>
<dbReference type="InterPro" id="IPR006680">
    <property type="entry name" value="Amidohydro-rel"/>
</dbReference>
<dbReference type="RefSeq" id="WP_189162007.1">
    <property type="nucleotide sequence ID" value="NZ_BMNT01000005.1"/>
</dbReference>
<evidence type="ECO:0000259" key="2">
    <source>
        <dbReference type="Pfam" id="PF04909"/>
    </source>
</evidence>
<feature type="domain" description="Amidohydrolase-related" evidence="2">
    <location>
        <begin position="2"/>
        <end position="278"/>
    </location>
</feature>